<reference evidence="2 3" key="1">
    <citation type="journal article" date="2019" name="PLoS Biol.">
        <title>Sex chromosomes control vertical transmission of feminizing Wolbachia symbionts in an isopod.</title>
        <authorList>
            <person name="Becking T."/>
            <person name="Chebbi M.A."/>
            <person name="Giraud I."/>
            <person name="Moumen B."/>
            <person name="Laverre T."/>
            <person name="Caubet Y."/>
            <person name="Peccoud J."/>
            <person name="Gilbert C."/>
            <person name="Cordaux R."/>
        </authorList>
    </citation>
    <scope>NUCLEOTIDE SEQUENCE [LARGE SCALE GENOMIC DNA]</scope>
    <source>
        <strain evidence="2">ANa2</strain>
        <tissue evidence="2">Whole body excluding digestive tract and cuticle</tissue>
    </source>
</reference>
<comment type="caution">
    <text evidence="2">The sequence shown here is derived from an EMBL/GenBank/DDBJ whole genome shotgun (WGS) entry which is preliminary data.</text>
</comment>
<keyword evidence="1" id="KW-1133">Transmembrane helix</keyword>
<gene>
    <name evidence="2" type="ORF">Anas_14063</name>
</gene>
<evidence type="ECO:0000256" key="1">
    <source>
        <dbReference type="SAM" id="Phobius"/>
    </source>
</evidence>
<dbReference type="Proteomes" id="UP000326759">
    <property type="component" value="Unassembled WGS sequence"/>
</dbReference>
<accession>A0A5N5T3T8</accession>
<keyword evidence="1" id="KW-0812">Transmembrane</keyword>
<keyword evidence="1" id="KW-0472">Membrane</keyword>
<dbReference type="AlphaFoldDB" id="A0A5N5T3T8"/>
<evidence type="ECO:0000313" key="2">
    <source>
        <dbReference type="EMBL" id="KAB7500827.1"/>
    </source>
</evidence>
<dbReference type="OrthoDB" id="10456227at2759"/>
<feature type="transmembrane region" description="Helical" evidence="1">
    <location>
        <begin position="22"/>
        <end position="40"/>
    </location>
</feature>
<organism evidence="2 3">
    <name type="scientific">Armadillidium nasatum</name>
    <dbReference type="NCBI Taxonomy" id="96803"/>
    <lineage>
        <taxon>Eukaryota</taxon>
        <taxon>Metazoa</taxon>
        <taxon>Ecdysozoa</taxon>
        <taxon>Arthropoda</taxon>
        <taxon>Crustacea</taxon>
        <taxon>Multicrustacea</taxon>
        <taxon>Malacostraca</taxon>
        <taxon>Eumalacostraca</taxon>
        <taxon>Peracarida</taxon>
        <taxon>Isopoda</taxon>
        <taxon>Oniscidea</taxon>
        <taxon>Crinocheta</taxon>
        <taxon>Armadillidiidae</taxon>
        <taxon>Armadillidium</taxon>
    </lineage>
</organism>
<protein>
    <submittedName>
        <fullName evidence="2">Uncharacterized protein</fullName>
    </submittedName>
</protein>
<evidence type="ECO:0000313" key="3">
    <source>
        <dbReference type="Proteomes" id="UP000326759"/>
    </source>
</evidence>
<sequence>NIYIYILYIFIFQGKSEYQCLIILWILVISNVFINAVTAIKMKGLSFKLVCLILFVFFLNSAECQLKCPPSEVTCASTTNECYGSVCHTTPLAFCCHDGCRYICSPVCPIPKCPNTTHECIPPVCTTSLNQVPCCHDGCRYICYEDL</sequence>
<dbReference type="EMBL" id="SEYY01012533">
    <property type="protein sequence ID" value="KAB7500827.1"/>
    <property type="molecule type" value="Genomic_DNA"/>
</dbReference>
<proteinExistence type="predicted"/>
<feature type="non-terminal residue" evidence="2">
    <location>
        <position position="1"/>
    </location>
</feature>
<keyword evidence="3" id="KW-1185">Reference proteome</keyword>
<name>A0A5N5T3T8_9CRUS</name>